<dbReference type="SMART" id="SM00642">
    <property type="entry name" value="Aamy"/>
    <property type="match status" value="1"/>
</dbReference>
<dbReference type="EMBL" id="JBHSZH010000001">
    <property type="protein sequence ID" value="MFC7079030.1"/>
    <property type="molecule type" value="Genomic_DNA"/>
</dbReference>
<dbReference type="PANTHER" id="PTHR10357">
    <property type="entry name" value="ALPHA-AMYLASE FAMILY MEMBER"/>
    <property type="match status" value="1"/>
</dbReference>
<proteinExistence type="predicted"/>
<dbReference type="Proteomes" id="UP001596407">
    <property type="component" value="Unassembled WGS sequence"/>
</dbReference>
<evidence type="ECO:0000259" key="2">
    <source>
        <dbReference type="SMART" id="SM00642"/>
    </source>
</evidence>
<dbReference type="SUPFAM" id="SSF51445">
    <property type="entry name" value="(Trans)glycosidases"/>
    <property type="match status" value="1"/>
</dbReference>
<dbReference type="InterPro" id="IPR045857">
    <property type="entry name" value="O16G_dom_2"/>
</dbReference>
<gene>
    <name evidence="3" type="ORF">ACFQJ6_01670</name>
</gene>
<dbReference type="Gene3D" id="3.90.400.10">
    <property type="entry name" value="Oligo-1,6-glucosidase, Domain 2"/>
    <property type="match status" value="1"/>
</dbReference>
<accession>A0ABD5WHW5</accession>
<dbReference type="RefSeq" id="WP_276282355.1">
    <property type="nucleotide sequence ID" value="NZ_CP119810.1"/>
</dbReference>
<feature type="compositionally biased region" description="Basic and acidic residues" evidence="1">
    <location>
        <begin position="265"/>
        <end position="276"/>
    </location>
</feature>
<evidence type="ECO:0000256" key="1">
    <source>
        <dbReference type="SAM" id="MobiDB-lite"/>
    </source>
</evidence>
<dbReference type="Gene3D" id="3.20.20.80">
    <property type="entry name" value="Glycosidases"/>
    <property type="match status" value="1"/>
</dbReference>
<feature type="compositionally biased region" description="Basic and acidic residues" evidence="1">
    <location>
        <begin position="536"/>
        <end position="558"/>
    </location>
</feature>
<keyword evidence="4" id="KW-1185">Reference proteome</keyword>
<dbReference type="CDD" id="cd11334">
    <property type="entry name" value="AmyAc_TreS"/>
    <property type="match status" value="1"/>
</dbReference>
<evidence type="ECO:0000313" key="3">
    <source>
        <dbReference type="EMBL" id="MFC7079030.1"/>
    </source>
</evidence>
<evidence type="ECO:0000313" key="4">
    <source>
        <dbReference type="Proteomes" id="UP001596407"/>
    </source>
</evidence>
<organism evidence="3 4">
    <name type="scientific">Halorussus caseinilyticus</name>
    <dbReference type="NCBI Taxonomy" id="3034025"/>
    <lineage>
        <taxon>Archaea</taxon>
        <taxon>Methanobacteriati</taxon>
        <taxon>Methanobacteriota</taxon>
        <taxon>Stenosarchaea group</taxon>
        <taxon>Halobacteria</taxon>
        <taxon>Halobacteriales</taxon>
        <taxon>Haladaptataceae</taxon>
        <taxon>Halorussus</taxon>
    </lineage>
</organism>
<dbReference type="GeneID" id="79305482"/>
<sequence>MGTKDQWYENATFYAIDVEAFADGNGDGVGDLRGLTERLDYLESIGVDCVWLLPFYPSPNRDNGYDVSDYYGVGAEYGTLGDFVEFVREADRRGIRVIVDLVVNHTSDQHPWFRAARSDPDSKYRDYYIWREDLPENPDPHRGPVFPGEEDAVWSYDEEAEAFYYHRFYHYQPDLNVANDDVREEIRKIMGFWLQLGVSGFRVDAATLMIDNKGGLESTRLDDPHGVLRDMRHFVERRGDDAILFAEADDAPEHLGEYFGTTTGRRPDEAEAREELGESDEMNVLLNFLLDAYLVLALAEEKAEPIREVLDLLPPRPAGGQWANFLRNYDELNVGRLPQDDQQTVFEAFAPDEGMRIYGRGIRRRLAPMLDGDGDRIRLAYSLLFSLPGTPLVVYGDEIGMGDDLNLPGRTAVRTPMQWSADRNGGFSTADPEDLVRPVVSDGEFGYESVNVADQRGDPDSLLQWFSRLNRLRGECPEIATGDWAVFDTDDPAVFAHRMVSDHGRVAAVHNLGDDDATATLELDGEPTRLFGEAEFERVESEDKTDKDVSQKDKDTSKNDIGGYGNDKEGSDGWRFEMGRYGFCWVRLG</sequence>
<name>A0ABD5WHW5_9EURY</name>
<reference evidence="3 4" key="1">
    <citation type="journal article" date="2019" name="Int. J. Syst. Evol. Microbiol.">
        <title>The Global Catalogue of Microorganisms (GCM) 10K type strain sequencing project: providing services to taxonomists for standard genome sequencing and annotation.</title>
        <authorList>
            <consortium name="The Broad Institute Genomics Platform"/>
            <consortium name="The Broad Institute Genome Sequencing Center for Infectious Disease"/>
            <person name="Wu L."/>
            <person name="Ma J."/>
        </authorList>
    </citation>
    <scope>NUCLEOTIDE SEQUENCE [LARGE SCALE GENOMIC DNA]</scope>
    <source>
        <strain evidence="3 4">DT72</strain>
    </source>
</reference>
<feature type="region of interest" description="Disordered" evidence="1">
    <location>
        <begin position="536"/>
        <end position="572"/>
    </location>
</feature>
<dbReference type="InterPro" id="IPR006047">
    <property type="entry name" value="GH13_cat_dom"/>
</dbReference>
<feature type="region of interest" description="Disordered" evidence="1">
    <location>
        <begin position="257"/>
        <end position="277"/>
    </location>
</feature>
<comment type="caution">
    <text evidence="3">The sequence shown here is derived from an EMBL/GenBank/DDBJ whole genome shotgun (WGS) entry which is preliminary data.</text>
</comment>
<dbReference type="InterPro" id="IPR013780">
    <property type="entry name" value="Glyco_hydro_b"/>
</dbReference>
<protein>
    <submittedName>
        <fullName evidence="3">Alpha-amylase family protein</fullName>
    </submittedName>
</protein>
<dbReference type="InterPro" id="IPR017853">
    <property type="entry name" value="GH"/>
</dbReference>
<feature type="domain" description="Glycosyl hydrolase family 13 catalytic" evidence="2">
    <location>
        <begin position="15"/>
        <end position="434"/>
    </location>
</feature>
<dbReference type="Gene3D" id="2.60.40.1180">
    <property type="entry name" value="Golgi alpha-mannosidase II"/>
    <property type="match status" value="1"/>
</dbReference>
<dbReference type="PANTHER" id="PTHR10357:SF219">
    <property type="entry name" value="MALTOSE ALPHA-D-GLUCOSYLTRANSFERASE"/>
    <property type="match status" value="1"/>
</dbReference>
<dbReference type="AlphaFoldDB" id="A0ABD5WHW5"/>
<dbReference type="Pfam" id="PF00128">
    <property type="entry name" value="Alpha-amylase"/>
    <property type="match status" value="2"/>
</dbReference>